<dbReference type="Pfam" id="PF02527">
    <property type="entry name" value="GidB"/>
    <property type="match status" value="1"/>
</dbReference>
<keyword evidence="4 6" id="KW-0808">Transferase</keyword>
<dbReference type="GO" id="GO:0005829">
    <property type="term" value="C:cytosol"/>
    <property type="evidence" value="ECO:0007669"/>
    <property type="project" value="TreeGrafter"/>
</dbReference>
<feature type="binding site" evidence="6">
    <location>
        <position position="97"/>
    </location>
    <ligand>
        <name>S-adenosyl-L-methionine</name>
        <dbReference type="ChEBI" id="CHEBI:59789"/>
    </ligand>
</feature>
<dbReference type="Proteomes" id="UP001139353">
    <property type="component" value="Unassembled WGS sequence"/>
</dbReference>
<dbReference type="CDD" id="cd02440">
    <property type="entry name" value="AdoMet_MTases"/>
    <property type="match status" value="1"/>
</dbReference>
<dbReference type="HAMAP" id="MF_00074">
    <property type="entry name" value="16SrRNA_methyltr_G"/>
    <property type="match status" value="1"/>
</dbReference>
<dbReference type="PIRSF" id="PIRSF003078">
    <property type="entry name" value="GidB"/>
    <property type="match status" value="1"/>
</dbReference>
<comment type="similarity">
    <text evidence="6">Belongs to the methyltransferase superfamily. RNA methyltransferase RsmG family.</text>
</comment>
<dbReference type="Gene3D" id="3.40.50.150">
    <property type="entry name" value="Vaccinia Virus protein VP39"/>
    <property type="match status" value="1"/>
</dbReference>
<keyword evidence="5 6" id="KW-0949">S-adenosyl-L-methionine</keyword>
<dbReference type="EC" id="2.1.1.170" evidence="6"/>
<comment type="caution">
    <text evidence="6">Lacks conserved residue(s) required for the propagation of feature annotation.</text>
</comment>
<dbReference type="InterPro" id="IPR003682">
    <property type="entry name" value="rRNA_ssu_MeTfrase_G"/>
</dbReference>
<comment type="catalytic activity">
    <reaction evidence="6">
        <text>guanosine(527) in 16S rRNA + S-adenosyl-L-methionine = N(7)-methylguanosine(527) in 16S rRNA + S-adenosyl-L-homocysteine</text>
        <dbReference type="Rhea" id="RHEA:42732"/>
        <dbReference type="Rhea" id="RHEA-COMP:10209"/>
        <dbReference type="Rhea" id="RHEA-COMP:10210"/>
        <dbReference type="ChEBI" id="CHEBI:57856"/>
        <dbReference type="ChEBI" id="CHEBI:59789"/>
        <dbReference type="ChEBI" id="CHEBI:74269"/>
        <dbReference type="ChEBI" id="CHEBI:74480"/>
        <dbReference type="EC" id="2.1.1.170"/>
    </reaction>
</comment>
<evidence type="ECO:0000313" key="8">
    <source>
        <dbReference type="Proteomes" id="UP001139353"/>
    </source>
</evidence>
<keyword evidence="1 6" id="KW-0963">Cytoplasm</keyword>
<dbReference type="EMBL" id="JAJLJH010000010">
    <property type="protein sequence ID" value="MCK9688898.1"/>
    <property type="molecule type" value="Genomic_DNA"/>
</dbReference>
<name>A0A9X1YMH8_9BURK</name>
<feature type="binding site" evidence="6">
    <location>
        <position position="160"/>
    </location>
    <ligand>
        <name>S-adenosyl-L-methionine</name>
        <dbReference type="ChEBI" id="CHEBI:59789"/>
    </ligand>
</feature>
<keyword evidence="2 6" id="KW-0698">rRNA processing</keyword>
<keyword evidence="8" id="KW-1185">Reference proteome</keyword>
<dbReference type="NCBIfam" id="TIGR00138">
    <property type="entry name" value="rsmG_gidB"/>
    <property type="match status" value="1"/>
</dbReference>
<evidence type="ECO:0000256" key="5">
    <source>
        <dbReference type="ARBA" id="ARBA00022691"/>
    </source>
</evidence>
<evidence type="ECO:0000256" key="6">
    <source>
        <dbReference type="HAMAP-Rule" id="MF_00074"/>
    </source>
</evidence>
<feature type="binding site" evidence="6">
    <location>
        <position position="92"/>
    </location>
    <ligand>
        <name>S-adenosyl-L-methionine</name>
        <dbReference type="ChEBI" id="CHEBI:59789"/>
    </ligand>
</feature>
<accession>A0A9X1YMH8</accession>
<evidence type="ECO:0000256" key="4">
    <source>
        <dbReference type="ARBA" id="ARBA00022679"/>
    </source>
</evidence>
<reference evidence="7" key="1">
    <citation type="submission" date="2021-11" db="EMBL/GenBank/DDBJ databases">
        <title>BS-T2-15 a new species belonging to the Comamonadaceae family isolated from the soil of a French oak forest.</title>
        <authorList>
            <person name="Mieszkin S."/>
            <person name="Alain K."/>
        </authorList>
    </citation>
    <scope>NUCLEOTIDE SEQUENCE</scope>
    <source>
        <strain evidence="7">BS-T2-15</strain>
    </source>
</reference>
<dbReference type="SUPFAM" id="SSF53335">
    <property type="entry name" value="S-adenosyl-L-methionine-dependent methyltransferases"/>
    <property type="match status" value="1"/>
</dbReference>
<comment type="function">
    <text evidence="6">Specifically methylates the N7 position of guanine in position 527 of 16S rRNA.</text>
</comment>
<keyword evidence="3 6" id="KW-0489">Methyltransferase</keyword>
<comment type="subcellular location">
    <subcellularLocation>
        <location evidence="6">Cytoplasm</location>
    </subcellularLocation>
</comment>
<dbReference type="GO" id="GO:0070043">
    <property type="term" value="F:rRNA (guanine-N7-)-methyltransferase activity"/>
    <property type="evidence" value="ECO:0007669"/>
    <property type="project" value="UniProtKB-UniRule"/>
</dbReference>
<dbReference type="RefSeq" id="WP_275684937.1">
    <property type="nucleotide sequence ID" value="NZ_JAJLJH010000010.1"/>
</dbReference>
<evidence type="ECO:0000313" key="7">
    <source>
        <dbReference type="EMBL" id="MCK9688898.1"/>
    </source>
</evidence>
<gene>
    <name evidence="6 7" type="primary">rsmG</name>
    <name evidence="7" type="ORF">LPC04_24550</name>
</gene>
<dbReference type="AlphaFoldDB" id="A0A9X1YMH8"/>
<sequence>MPLEYGDPSRLDGQLEALAPRLGLTLTAIDRGRLLAYMALIQRWTKVYNLTAVRNTGEMFTHHLLDCLAVVTPLREGAGTAGQGALRVLDVGSGAGLPGVILASLNPAWQVTCIDAVAKKAAFIRQAAAELGIPNLHGVHGRVEVAGTFKTPEFDLITSRAFASIHDFTTLTRPLLAPRGHWAAMKANLSTEERADIPADVEMFHVEQLDVPELNEKRCLVWLRPQQPAVGAGD</sequence>
<evidence type="ECO:0000256" key="3">
    <source>
        <dbReference type="ARBA" id="ARBA00022603"/>
    </source>
</evidence>
<evidence type="ECO:0000256" key="2">
    <source>
        <dbReference type="ARBA" id="ARBA00022552"/>
    </source>
</evidence>
<comment type="caution">
    <text evidence="7">The sequence shown here is derived from an EMBL/GenBank/DDBJ whole genome shotgun (WGS) entry which is preliminary data.</text>
</comment>
<organism evidence="7 8">
    <name type="scientific">Scleromatobacter humisilvae</name>
    <dbReference type="NCBI Taxonomy" id="2897159"/>
    <lineage>
        <taxon>Bacteria</taxon>
        <taxon>Pseudomonadati</taxon>
        <taxon>Pseudomonadota</taxon>
        <taxon>Betaproteobacteria</taxon>
        <taxon>Burkholderiales</taxon>
        <taxon>Sphaerotilaceae</taxon>
        <taxon>Scleromatobacter</taxon>
    </lineage>
</organism>
<dbReference type="PANTHER" id="PTHR31760">
    <property type="entry name" value="S-ADENOSYL-L-METHIONINE-DEPENDENT METHYLTRANSFERASES SUPERFAMILY PROTEIN"/>
    <property type="match status" value="1"/>
</dbReference>
<protein>
    <recommendedName>
        <fullName evidence="6">Ribosomal RNA small subunit methyltransferase G</fullName>
        <ecNumber evidence="6">2.1.1.170</ecNumber>
    </recommendedName>
    <alternativeName>
        <fullName evidence="6">16S rRNA 7-methylguanosine methyltransferase</fullName>
        <shortName evidence="6">16S rRNA m7G methyltransferase</shortName>
    </alternativeName>
</protein>
<feature type="binding site" evidence="6">
    <location>
        <begin position="143"/>
        <end position="144"/>
    </location>
    <ligand>
        <name>S-adenosyl-L-methionine</name>
        <dbReference type="ChEBI" id="CHEBI:59789"/>
    </ligand>
</feature>
<proteinExistence type="inferred from homology"/>
<dbReference type="PANTHER" id="PTHR31760:SF0">
    <property type="entry name" value="S-ADENOSYL-L-METHIONINE-DEPENDENT METHYLTRANSFERASES SUPERFAMILY PROTEIN"/>
    <property type="match status" value="1"/>
</dbReference>
<dbReference type="InterPro" id="IPR029063">
    <property type="entry name" value="SAM-dependent_MTases_sf"/>
</dbReference>
<evidence type="ECO:0000256" key="1">
    <source>
        <dbReference type="ARBA" id="ARBA00022490"/>
    </source>
</evidence>